<dbReference type="Gene3D" id="3.40.50.10960">
    <property type="match status" value="1"/>
</dbReference>
<evidence type="ECO:0000256" key="2">
    <source>
        <dbReference type="ARBA" id="ARBA00022618"/>
    </source>
</evidence>
<keyword evidence="4 6" id="KW-1133">Transmembrane helix</keyword>
<dbReference type="STRING" id="336988.NT96_00255"/>
<comment type="function">
    <text evidence="6">Cell division protein that may be involved in stabilizing or promoting the assembly of the division complex.</text>
</comment>
<evidence type="ECO:0000313" key="9">
    <source>
        <dbReference type="Proteomes" id="UP000004959"/>
    </source>
</evidence>
<dbReference type="HAMAP" id="MF_00912">
    <property type="entry name" value="DivIB"/>
    <property type="match status" value="1"/>
</dbReference>
<keyword evidence="1 6" id="KW-1003">Cell membrane</keyword>
<dbReference type="InterPro" id="IPR026580">
    <property type="entry name" value="DivIB"/>
</dbReference>
<dbReference type="InterPro" id="IPR005548">
    <property type="entry name" value="Cell_div_FtsQ/DivIB_C"/>
</dbReference>
<evidence type="ECO:0000256" key="3">
    <source>
        <dbReference type="ARBA" id="ARBA00022692"/>
    </source>
</evidence>
<dbReference type="HOGENOM" id="CLU_046278_0_1_9"/>
<comment type="caution">
    <text evidence="8">The sequence shown here is derived from an EMBL/GenBank/DDBJ whole genome shotgun (WGS) entry which is preliminary data.</text>
</comment>
<evidence type="ECO:0000256" key="6">
    <source>
        <dbReference type="HAMAP-Rule" id="MF_00912"/>
    </source>
</evidence>
<protein>
    <recommendedName>
        <fullName evidence="6">Cell division protein DivIB</fullName>
    </recommendedName>
</protein>
<dbReference type="GO" id="GO:0043093">
    <property type="term" value="P:FtsZ-dependent cytokinesis"/>
    <property type="evidence" value="ECO:0007669"/>
    <property type="project" value="UniProtKB-UniRule"/>
</dbReference>
<comment type="similarity">
    <text evidence="6">Belongs to the FtsQ/DivIB family. DivIB subfamily.</text>
</comment>
<accession>G9WGZ7</accession>
<dbReference type="PANTHER" id="PTHR37820:SF1">
    <property type="entry name" value="CELL DIVISION PROTEIN FTSQ"/>
    <property type="match status" value="1"/>
</dbReference>
<keyword evidence="2 6" id="KW-0132">Cell division</keyword>
<keyword evidence="5 6" id="KW-0131">Cell cycle</keyword>
<keyword evidence="9" id="KW-1185">Reference proteome</keyword>
<dbReference type="Pfam" id="PF03799">
    <property type="entry name" value="FtsQ_DivIB_C"/>
    <property type="match status" value="1"/>
</dbReference>
<keyword evidence="6" id="KW-0472">Membrane</keyword>
<evidence type="ECO:0000256" key="5">
    <source>
        <dbReference type="ARBA" id="ARBA00023306"/>
    </source>
</evidence>
<dbReference type="GO" id="GO:0005886">
    <property type="term" value="C:plasma membrane"/>
    <property type="evidence" value="ECO:0007669"/>
    <property type="project" value="UniProtKB-SubCell"/>
</dbReference>
<feature type="transmembrane region" description="Helical" evidence="6">
    <location>
        <begin position="38"/>
        <end position="58"/>
    </location>
</feature>
<dbReference type="PANTHER" id="PTHR37820">
    <property type="entry name" value="CELL DIVISION PROTEIN DIVIB"/>
    <property type="match status" value="1"/>
</dbReference>
<dbReference type="Proteomes" id="UP000004959">
    <property type="component" value="Chromosome"/>
</dbReference>
<dbReference type="AlphaFoldDB" id="G9WGZ7"/>
<evidence type="ECO:0000256" key="1">
    <source>
        <dbReference type="ARBA" id="ARBA00022475"/>
    </source>
</evidence>
<evidence type="ECO:0000256" key="4">
    <source>
        <dbReference type="ARBA" id="ARBA00022989"/>
    </source>
</evidence>
<gene>
    <name evidence="6" type="primary">divIB</name>
    <name evidence="8" type="ORF">OKIT_1322</name>
</gene>
<reference evidence="8 9" key="1">
    <citation type="journal article" date="2012" name="PLoS ONE">
        <title>Functional divergence in the genus oenococcus as predicted by genome sequencing of the newly-described species, Oenococcus kitaharae.</title>
        <authorList>
            <person name="Borneman A.R."/>
            <person name="McCarthy J.M."/>
            <person name="Chambers P.J."/>
            <person name="Bartowsky E.J."/>
        </authorList>
    </citation>
    <scope>NUCLEOTIDE SEQUENCE [LARGE SCALE GENOMIC DNA]</scope>
    <source>
        <strain evidence="9">DSM17330</strain>
    </source>
</reference>
<evidence type="ECO:0000313" key="8">
    <source>
        <dbReference type="EMBL" id="EHN59405.1"/>
    </source>
</evidence>
<proteinExistence type="inferred from homology"/>
<evidence type="ECO:0000259" key="7">
    <source>
        <dbReference type="Pfam" id="PF03799"/>
    </source>
</evidence>
<dbReference type="PATRIC" id="fig|1045004.4.peg.1297"/>
<organism evidence="8 9">
    <name type="scientific">Oenococcus kitaharae DSM 17330</name>
    <dbReference type="NCBI Taxonomy" id="1045004"/>
    <lineage>
        <taxon>Bacteria</taxon>
        <taxon>Bacillati</taxon>
        <taxon>Bacillota</taxon>
        <taxon>Bacilli</taxon>
        <taxon>Lactobacillales</taxon>
        <taxon>Lactobacillaceae</taxon>
        <taxon>Oenococcus</taxon>
    </lineage>
</organism>
<dbReference type="GO" id="GO:0032153">
    <property type="term" value="C:cell division site"/>
    <property type="evidence" value="ECO:0007669"/>
    <property type="project" value="UniProtKB-UniRule"/>
</dbReference>
<feature type="domain" description="Cell division protein FtsQ/DivIB C-terminal" evidence="7">
    <location>
        <begin position="136"/>
        <end position="252"/>
    </location>
</feature>
<sequence length="276" mass="31407">MKSRNTKQPDQNHKQAMIHFQKGSPNMPHFKNPILNKIGLFFTALIFAILIAQMLLFLRPWQKITEVKVYTDQMDYKQILDRVGIHTGDPYWRWAGQGQTVNYPVKHDPMIKSVSMTLSKSGVASLHVQEILTAGFVQNGQSWYRLDQQGNLGRKIAQPDGRTPVYTNFSLESPVLKRTIKAYLSMDKVIRLSIAQIVFSPIKSARTRLALIMNDGNLVYARPVSMAAKMALYPQMVTAMKSQGIERGVIDLQYGSFARKFQESDKHLTDSMQNSK</sequence>
<comment type="subcellular location">
    <subcellularLocation>
        <location evidence="6">Cell membrane</location>
        <topology evidence="6">Single-pass type II membrane protein</topology>
    </subcellularLocation>
    <text evidence="6">Localizes to the division septum.</text>
</comment>
<dbReference type="InterPro" id="IPR050487">
    <property type="entry name" value="FtsQ_DivIB"/>
</dbReference>
<dbReference type="eggNOG" id="COG1589">
    <property type="taxonomic scope" value="Bacteria"/>
</dbReference>
<keyword evidence="3 6" id="KW-0812">Transmembrane</keyword>
<name>G9WGZ7_9LACO</name>
<dbReference type="EMBL" id="AFVZ01000001">
    <property type="protein sequence ID" value="EHN59405.1"/>
    <property type="molecule type" value="Genomic_DNA"/>
</dbReference>